<reference evidence="1" key="1">
    <citation type="submission" date="2022-10" db="EMBL/GenBank/DDBJ databases">
        <title>Hoeflea sp. G2-23, isolated from marine algae.</title>
        <authorList>
            <person name="Kristyanto S."/>
            <person name="Kim J.M."/>
            <person name="Jeon C.O."/>
        </authorList>
    </citation>
    <scope>NUCLEOTIDE SEQUENCE</scope>
    <source>
        <strain evidence="1">G2-23</strain>
    </source>
</reference>
<organism evidence="1 2">
    <name type="scientific">Hoeflea algicola</name>
    <dbReference type="NCBI Taxonomy" id="2983763"/>
    <lineage>
        <taxon>Bacteria</taxon>
        <taxon>Pseudomonadati</taxon>
        <taxon>Pseudomonadota</taxon>
        <taxon>Alphaproteobacteria</taxon>
        <taxon>Hyphomicrobiales</taxon>
        <taxon>Rhizobiaceae</taxon>
        <taxon>Hoeflea</taxon>
    </lineage>
</organism>
<protein>
    <submittedName>
        <fullName evidence="1">DUF4128 domain-containing protein</fullName>
    </submittedName>
</protein>
<accession>A0ABT3ZGE5</accession>
<dbReference type="Gene3D" id="3.30.2000.20">
    <property type="match status" value="1"/>
</dbReference>
<evidence type="ECO:0000313" key="1">
    <source>
        <dbReference type="EMBL" id="MCY0150882.1"/>
    </source>
</evidence>
<comment type="caution">
    <text evidence="1">The sequence shown here is derived from an EMBL/GenBank/DDBJ whole genome shotgun (WGS) entry which is preliminary data.</text>
</comment>
<dbReference type="RefSeq" id="WP_267656621.1">
    <property type="nucleotide sequence ID" value="NZ_JAOVZR010000004.1"/>
</dbReference>
<sequence>MTNPIEALAADTMIAAVGTAFSATYGIAYPGIDFTPANATSVYLDVSILPNGSAYQPVSGNDTHQGILQVAVMYPTAGGAIKPLEVAGAVADAFDKASRFFGAGHSVKVSTRPVIGQPFPNDGYIRVPVTISYQATKD</sequence>
<dbReference type="Proteomes" id="UP001073227">
    <property type="component" value="Unassembled WGS sequence"/>
</dbReference>
<evidence type="ECO:0000313" key="2">
    <source>
        <dbReference type="Proteomes" id="UP001073227"/>
    </source>
</evidence>
<dbReference type="InterPro" id="IPR025395">
    <property type="entry name" value="Phage_tail_terminator-like"/>
</dbReference>
<dbReference type="EMBL" id="JAOVZR010000004">
    <property type="protein sequence ID" value="MCY0150882.1"/>
    <property type="molecule type" value="Genomic_DNA"/>
</dbReference>
<gene>
    <name evidence="1" type="ORF">OEG84_25080</name>
</gene>
<dbReference type="Pfam" id="PF13554">
    <property type="entry name" value="Phage_tail_terminator_5"/>
    <property type="match status" value="1"/>
</dbReference>
<name>A0ABT3ZGE5_9HYPH</name>
<proteinExistence type="predicted"/>
<keyword evidence="2" id="KW-1185">Reference proteome</keyword>